<dbReference type="Proteomes" id="UP000265703">
    <property type="component" value="Unassembled WGS sequence"/>
</dbReference>
<sequence length="76" mass="8615">MNGYRTARRSRSSQRNRTCLESSSRNISQAPSLTHNDDDDDVGNPAGNNRGTWRLHLTNYHLIINTEGIQMISMIV</sequence>
<dbReference type="AlphaFoldDB" id="A0A397S0N2"/>
<reference evidence="2 3" key="1">
    <citation type="submission" date="2018-06" db="EMBL/GenBank/DDBJ databases">
        <title>Comparative genomics reveals the genomic features of Rhizophagus irregularis, R. cerebriforme, R. diaphanum and Gigaspora rosea, and their symbiotic lifestyle signature.</title>
        <authorList>
            <person name="Morin E."/>
            <person name="San Clemente H."/>
            <person name="Chen E.C.H."/>
            <person name="De La Providencia I."/>
            <person name="Hainaut M."/>
            <person name="Kuo A."/>
            <person name="Kohler A."/>
            <person name="Murat C."/>
            <person name="Tang N."/>
            <person name="Roy S."/>
            <person name="Loubradou J."/>
            <person name="Henrissat B."/>
            <person name="Grigoriev I.V."/>
            <person name="Corradi N."/>
            <person name="Roux C."/>
            <person name="Martin F.M."/>
        </authorList>
    </citation>
    <scope>NUCLEOTIDE SEQUENCE [LARGE SCALE GENOMIC DNA]</scope>
    <source>
        <strain evidence="2 3">DAOM 227022</strain>
    </source>
</reference>
<feature type="compositionally biased region" description="Basic residues" evidence="1">
    <location>
        <begin position="1"/>
        <end position="14"/>
    </location>
</feature>
<keyword evidence="3" id="KW-1185">Reference proteome</keyword>
<evidence type="ECO:0000256" key="1">
    <source>
        <dbReference type="SAM" id="MobiDB-lite"/>
    </source>
</evidence>
<proteinExistence type="predicted"/>
<comment type="caution">
    <text evidence="2">The sequence shown here is derived from an EMBL/GenBank/DDBJ whole genome shotgun (WGS) entry which is preliminary data.</text>
</comment>
<dbReference type="EMBL" id="QKYT01001062">
    <property type="protein sequence ID" value="RIA80040.1"/>
    <property type="molecule type" value="Genomic_DNA"/>
</dbReference>
<evidence type="ECO:0000313" key="2">
    <source>
        <dbReference type="EMBL" id="RIA80040.1"/>
    </source>
</evidence>
<gene>
    <name evidence="2" type="ORF">C1645_793334</name>
</gene>
<evidence type="ECO:0000313" key="3">
    <source>
        <dbReference type="Proteomes" id="UP000265703"/>
    </source>
</evidence>
<feature type="compositionally biased region" description="Polar residues" evidence="1">
    <location>
        <begin position="15"/>
        <end position="34"/>
    </location>
</feature>
<feature type="region of interest" description="Disordered" evidence="1">
    <location>
        <begin position="1"/>
        <end position="52"/>
    </location>
</feature>
<accession>A0A397S0N2</accession>
<name>A0A397S0N2_9GLOM</name>
<organism evidence="2 3">
    <name type="scientific">Glomus cerebriforme</name>
    <dbReference type="NCBI Taxonomy" id="658196"/>
    <lineage>
        <taxon>Eukaryota</taxon>
        <taxon>Fungi</taxon>
        <taxon>Fungi incertae sedis</taxon>
        <taxon>Mucoromycota</taxon>
        <taxon>Glomeromycotina</taxon>
        <taxon>Glomeromycetes</taxon>
        <taxon>Glomerales</taxon>
        <taxon>Glomeraceae</taxon>
        <taxon>Glomus</taxon>
    </lineage>
</organism>
<protein>
    <submittedName>
        <fullName evidence="2">Uncharacterized protein</fullName>
    </submittedName>
</protein>